<feature type="region of interest" description="Disordered" evidence="16">
    <location>
        <begin position="1"/>
        <end position="26"/>
    </location>
</feature>
<evidence type="ECO:0000256" key="11">
    <source>
        <dbReference type="ARBA" id="ARBA00034617"/>
    </source>
</evidence>
<evidence type="ECO:0000256" key="5">
    <source>
        <dbReference type="ARBA" id="ARBA00022806"/>
    </source>
</evidence>
<comment type="caution">
    <text evidence="19">The sequence shown here is derived from an EMBL/GenBank/DDBJ whole genome shotgun (WGS) entry which is preliminary data.</text>
</comment>
<keyword evidence="1" id="KW-0540">Nuclease</keyword>
<dbReference type="InterPro" id="IPR000212">
    <property type="entry name" value="DNA_helicase_UvrD/REP"/>
</dbReference>
<dbReference type="PROSITE" id="PS51217">
    <property type="entry name" value="UVRD_HELICASE_CTER"/>
    <property type="match status" value="1"/>
</dbReference>
<name>A0AAW5QWT1_9HYPH</name>
<evidence type="ECO:0000256" key="1">
    <source>
        <dbReference type="ARBA" id="ARBA00022722"/>
    </source>
</evidence>
<protein>
    <recommendedName>
        <fullName evidence="12">DNA 3'-5' helicase</fullName>
        <ecNumber evidence="12">5.6.2.4</ecNumber>
    </recommendedName>
    <alternativeName>
        <fullName evidence="13">DNA 3'-5' helicase II</fullName>
    </alternativeName>
</protein>
<dbReference type="EC" id="5.6.2.4" evidence="12"/>
<evidence type="ECO:0000256" key="3">
    <source>
        <dbReference type="ARBA" id="ARBA00022763"/>
    </source>
</evidence>
<dbReference type="InterPro" id="IPR038726">
    <property type="entry name" value="PDDEXK_AddAB-type"/>
</dbReference>
<dbReference type="AlphaFoldDB" id="A0AAW5QWT1"/>
<keyword evidence="6" id="KW-0269">Exonuclease</keyword>
<organism evidence="19 20">
    <name type="scientific">Microbaculum marinisediminis</name>
    <dbReference type="NCBI Taxonomy" id="2931392"/>
    <lineage>
        <taxon>Bacteria</taxon>
        <taxon>Pseudomonadati</taxon>
        <taxon>Pseudomonadota</taxon>
        <taxon>Alphaproteobacteria</taxon>
        <taxon>Hyphomicrobiales</taxon>
        <taxon>Tepidamorphaceae</taxon>
        <taxon>Microbaculum</taxon>
    </lineage>
</organism>
<keyword evidence="2 15" id="KW-0547">Nucleotide-binding</keyword>
<dbReference type="GO" id="GO:0043138">
    <property type="term" value="F:3'-5' DNA helicase activity"/>
    <property type="evidence" value="ECO:0007669"/>
    <property type="project" value="UniProtKB-EC"/>
</dbReference>
<dbReference type="PROSITE" id="PS51198">
    <property type="entry name" value="UVRD_HELICASE_ATP_BIND"/>
    <property type="match status" value="1"/>
</dbReference>
<dbReference type="GO" id="GO:0004527">
    <property type="term" value="F:exonuclease activity"/>
    <property type="evidence" value="ECO:0007669"/>
    <property type="project" value="UniProtKB-KW"/>
</dbReference>
<evidence type="ECO:0000259" key="18">
    <source>
        <dbReference type="PROSITE" id="PS51217"/>
    </source>
</evidence>
<evidence type="ECO:0000256" key="13">
    <source>
        <dbReference type="ARBA" id="ARBA00034923"/>
    </source>
</evidence>
<comment type="catalytic activity">
    <reaction evidence="14">
        <text>ATP + H2O = ADP + phosphate + H(+)</text>
        <dbReference type="Rhea" id="RHEA:13065"/>
        <dbReference type="ChEBI" id="CHEBI:15377"/>
        <dbReference type="ChEBI" id="CHEBI:15378"/>
        <dbReference type="ChEBI" id="CHEBI:30616"/>
        <dbReference type="ChEBI" id="CHEBI:43474"/>
        <dbReference type="ChEBI" id="CHEBI:456216"/>
        <dbReference type="EC" id="5.6.2.4"/>
    </reaction>
</comment>
<keyword evidence="8" id="KW-0238">DNA-binding</keyword>
<evidence type="ECO:0000256" key="15">
    <source>
        <dbReference type="PROSITE-ProRule" id="PRU00560"/>
    </source>
</evidence>
<dbReference type="SUPFAM" id="SSF52540">
    <property type="entry name" value="P-loop containing nucleoside triphosphate hydrolases"/>
    <property type="match status" value="1"/>
</dbReference>
<evidence type="ECO:0000256" key="14">
    <source>
        <dbReference type="ARBA" id="ARBA00048988"/>
    </source>
</evidence>
<dbReference type="EMBL" id="JALIDZ010000004">
    <property type="protein sequence ID" value="MCT8971979.1"/>
    <property type="molecule type" value="Genomic_DNA"/>
</dbReference>
<keyword evidence="3" id="KW-0227">DNA damage</keyword>
<dbReference type="PANTHER" id="PTHR11070">
    <property type="entry name" value="UVRD / RECB / PCRA DNA HELICASE FAMILY MEMBER"/>
    <property type="match status" value="1"/>
</dbReference>
<evidence type="ECO:0000256" key="4">
    <source>
        <dbReference type="ARBA" id="ARBA00022801"/>
    </source>
</evidence>
<dbReference type="PANTHER" id="PTHR11070:SF2">
    <property type="entry name" value="ATP-DEPENDENT DNA HELICASE SRS2"/>
    <property type="match status" value="1"/>
</dbReference>
<dbReference type="InterPro" id="IPR011604">
    <property type="entry name" value="PDDEXK-like_dom_sf"/>
</dbReference>
<dbReference type="InterPro" id="IPR014151">
    <property type="entry name" value="DNA_helicase_AddA"/>
</dbReference>
<dbReference type="GO" id="GO:0033202">
    <property type="term" value="C:DNA helicase complex"/>
    <property type="evidence" value="ECO:0007669"/>
    <property type="project" value="TreeGrafter"/>
</dbReference>
<gene>
    <name evidence="19" type="primary">addA</name>
    <name evidence="19" type="ORF">MUB46_08950</name>
</gene>
<dbReference type="Pfam" id="PF13361">
    <property type="entry name" value="UvrD_C"/>
    <property type="match status" value="1"/>
</dbReference>
<keyword evidence="7 15" id="KW-0067">ATP-binding</keyword>
<dbReference type="GO" id="GO:0003677">
    <property type="term" value="F:DNA binding"/>
    <property type="evidence" value="ECO:0007669"/>
    <property type="project" value="UniProtKB-KW"/>
</dbReference>
<evidence type="ECO:0000313" key="19">
    <source>
        <dbReference type="EMBL" id="MCT8971979.1"/>
    </source>
</evidence>
<evidence type="ECO:0000256" key="16">
    <source>
        <dbReference type="SAM" id="MobiDB-lite"/>
    </source>
</evidence>
<evidence type="ECO:0000256" key="10">
    <source>
        <dbReference type="ARBA" id="ARBA00023235"/>
    </source>
</evidence>
<comment type="catalytic activity">
    <reaction evidence="11">
        <text>Couples ATP hydrolysis with the unwinding of duplex DNA by translocating in the 3'-5' direction.</text>
        <dbReference type="EC" id="5.6.2.4"/>
    </reaction>
</comment>
<accession>A0AAW5QWT1</accession>
<dbReference type="NCBIfam" id="TIGR02784">
    <property type="entry name" value="addA_alphas"/>
    <property type="match status" value="1"/>
</dbReference>
<dbReference type="InterPro" id="IPR027417">
    <property type="entry name" value="P-loop_NTPase"/>
</dbReference>
<dbReference type="InterPro" id="IPR014016">
    <property type="entry name" value="UvrD-like_ATP-bd"/>
</dbReference>
<dbReference type="RefSeq" id="WP_261615560.1">
    <property type="nucleotide sequence ID" value="NZ_JALIDZ010000004.1"/>
</dbReference>
<dbReference type="Proteomes" id="UP001320898">
    <property type="component" value="Unassembled WGS sequence"/>
</dbReference>
<reference evidence="19 20" key="1">
    <citation type="submission" date="2022-04" db="EMBL/GenBank/DDBJ databases">
        <authorList>
            <person name="Ye Y.-Q."/>
            <person name="Du Z.-J."/>
        </authorList>
    </citation>
    <scope>NUCLEOTIDE SEQUENCE [LARGE SCALE GENOMIC DNA]</scope>
    <source>
        <strain evidence="19 20">A6E488</strain>
    </source>
</reference>
<feature type="domain" description="UvrD-like helicase ATP-binding" evidence="17">
    <location>
        <begin position="9"/>
        <end position="490"/>
    </location>
</feature>
<keyword evidence="20" id="KW-1185">Reference proteome</keyword>
<feature type="domain" description="UvrD-like helicase C-terminal" evidence="18">
    <location>
        <begin position="515"/>
        <end position="795"/>
    </location>
</feature>
<keyword evidence="5 15" id="KW-0347">Helicase</keyword>
<dbReference type="Gene3D" id="3.90.320.10">
    <property type="match status" value="1"/>
</dbReference>
<dbReference type="Pfam" id="PF12705">
    <property type="entry name" value="PDDEXK_1"/>
    <property type="match status" value="1"/>
</dbReference>
<dbReference type="GO" id="GO:0005524">
    <property type="term" value="F:ATP binding"/>
    <property type="evidence" value="ECO:0007669"/>
    <property type="project" value="UniProtKB-UniRule"/>
</dbReference>
<evidence type="ECO:0000256" key="9">
    <source>
        <dbReference type="ARBA" id="ARBA00023204"/>
    </source>
</evidence>
<feature type="compositionally biased region" description="Basic and acidic residues" evidence="16">
    <location>
        <begin position="12"/>
        <end position="21"/>
    </location>
</feature>
<feature type="binding site" evidence="15">
    <location>
        <begin position="30"/>
        <end position="37"/>
    </location>
    <ligand>
        <name>ATP</name>
        <dbReference type="ChEBI" id="CHEBI:30616"/>
    </ligand>
</feature>
<dbReference type="Gene3D" id="1.10.486.10">
    <property type="entry name" value="PCRA, domain 4"/>
    <property type="match status" value="1"/>
</dbReference>
<dbReference type="GO" id="GO:0000725">
    <property type="term" value="P:recombinational repair"/>
    <property type="evidence" value="ECO:0007669"/>
    <property type="project" value="TreeGrafter"/>
</dbReference>
<sequence>MSTLARPVPEPVKQRQREASDPRGSAWVSANAGAGKTYVLAQRVLRLLLSGADPARLLCITYTKAAAAEMSNRVFEWLSEWTTLSDDALRQKIAEIEGRPPKPEALARARRLFAAAVETPGGLKIQTIHAFCERLLQQFPFEASVTAGFTVLEERGSAELLAEARAEVLVETGEDGPLTEAIADLLRRLSDTGFDDLLRAVLGRRGAFLEWLREGGDLAAALDGLRDRLGLAPGDGEAAVMAEILTGPHLPRSEWMSVAAALATGSKAVAELGGFLAAAAGADTDAGALDAYLSVFIAPSSGEERKRFLTKPFIAEFPDLADRLEREKARVAGLMDRLAAARLLAANASLFTVADAVIARYQSLKAARGFVDFDDLVERTAMLLGRADAGWVLFKLDGGLDHVLVDEAQDTSPRQWEIVEKMAGEFFAGEGARAANRTVFAVGDIKQSIYSFQGADPSRFDAMRRLFEARAGEAGKAFGYVPLRLSFRSTPTVLRAVDAVFEEGPATAGVILPEAPEQVIHEAIRENEPGLVELWDIEEPAESEDIAPWDAPLDADRAGSPESRLAERIARTIRTWLDRKEPLAATGAPIRPGDVMILVARRAPFAEPMIRALKSQNIPVAGADRLVLTDHIAVMDLMAVGRFALMPEDDLNLAALLKSPLIGLSEDALMALAIGRRGALWRALQTAAADDDRLAEIRDRLADWRARAGFEKPYEFYARILGRDRGRKAFHRRLGAEAFEALDEFLSLALAYERAETPSLAGFLAWLAAAPAEVKRDMDKGRDEVRVMTVHGAKGLEAPVVFLPDTCRATTGRGVGPLFRFDDGLGAPLVWAQSKQADCAATRALRATAERQRVEEANRLLYVAMTRARDRLYVAGFKTNANRLPDGAWHGLMANALAPILTPAETPDGPVRRYIGPGVPAQPRPPVEAVLAAPALPAWVGADAPRERPAVAPLAPSRLAEHVASGEGEARGRKEAMRRGTVLHRLLEALPEIGPQDRRAAGERALAVLAPDWPEETRAGYLAEVLAILDDPAFAAVFAPGAQAEVNIAGRPAPGGAPLIGQIDRLAVTDHDILIVDYKTDRTVPETPDDVPAAYLAQLAAYGALAARIWPDRPVRAALLWTAAPRLMPLPRDLLERHGG</sequence>
<evidence type="ECO:0000259" key="17">
    <source>
        <dbReference type="PROSITE" id="PS51198"/>
    </source>
</evidence>
<evidence type="ECO:0000256" key="8">
    <source>
        <dbReference type="ARBA" id="ARBA00023125"/>
    </source>
</evidence>
<evidence type="ECO:0000256" key="2">
    <source>
        <dbReference type="ARBA" id="ARBA00022741"/>
    </source>
</evidence>
<keyword evidence="9" id="KW-0234">DNA repair</keyword>
<dbReference type="Gene3D" id="3.40.50.300">
    <property type="entry name" value="P-loop containing nucleotide triphosphate hydrolases"/>
    <property type="match status" value="4"/>
</dbReference>
<dbReference type="Pfam" id="PF00580">
    <property type="entry name" value="UvrD-helicase"/>
    <property type="match status" value="1"/>
</dbReference>
<evidence type="ECO:0000256" key="7">
    <source>
        <dbReference type="ARBA" id="ARBA00022840"/>
    </source>
</evidence>
<keyword evidence="4 15" id="KW-0378">Hydrolase</keyword>
<evidence type="ECO:0000256" key="12">
    <source>
        <dbReference type="ARBA" id="ARBA00034808"/>
    </source>
</evidence>
<dbReference type="GO" id="GO:0005829">
    <property type="term" value="C:cytosol"/>
    <property type="evidence" value="ECO:0007669"/>
    <property type="project" value="TreeGrafter"/>
</dbReference>
<evidence type="ECO:0000256" key="6">
    <source>
        <dbReference type="ARBA" id="ARBA00022839"/>
    </source>
</evidence>
<keyword evidence="10" id="KW-0413">Isomerase</keyword>
<dbReference type="InterPro" id="IPR014017">
    <property type="entry name" value="DNA_helicase_UvrD-like_C"/>
</dbReference>
<evidence type="ECO:0000313" key="20">
    <source>
        <dbReference type="Proteomes" id="UP001320898"/>
    </source>
</evidence>
<proteinExistence type="predicted"/>